<dbReference type="AlphaFoldDB" id="A0A210PC56"/>
<keyword evidence="13" id="KW-1185">Reference proteome</keyword>
<dbReference type="PROSITE" id="PS50071">
    <property type="entry name" value="HOMEOBOX_2"/>
    <property type="match status" value="1"/>
</dbReference>
<evidence type="ECO:0000256" key="9">
    <source>
        <dbReference type="RuleBase" id="RU004442"/>
    </source>
</evidence>
<dbReference type="PRINTS" id="PR00025">
    <property type="entry name" value="ANTENNAPEDIA"/>
</dbReference>
<dbReference type="SUPFAM" id="SSF46689">
    <property type="entry name" value="Homeodomain-like"/>
    <property type="match status" value="1"/>
</dbReference>
<keyword evidence="5 7" id="KW-0371">Homeobox</keyword>
<evidence type="ECO:0000256" key="1">
    <source>
        <dbReference type="ARBA" id="ARBA00004123"/>
    </source>
</evidence>
<dbReference type="Gene3D" id="1.10.10.60">
    <property type="entry name" value="Homeodomain-like"/>
    <property type="match status" value="1"/>
</dbReference>
<protein>
    <submittedName>
        <fullName evidence="12">Homeobox protein Hox-B7</fullName>
    </submittedName>
</protein>
<dbReference type="SMART" id="SM00389">
    <property type="entry name" value="HOX"/>
    <property type="match status" value="1"/>
</dbReference>
<accession>A0A210PC56</accession>
<dbReference type="PANTHER" id="PTHR45659:SF4">
    <property type="entry name" value="HOMEOBOX PROTEIN ABDOMINAL-A"/>
    <property type="match status" value="1"/>
</dbReference>
<dbReference type="InterPro" id="IPR020479">
    <property type="entry name" value="HD_metazoa"/>
</dbReference>
<dbReference type="GO" id="GO:0000981">
    <property type="term" value="F:DNA-binding transcription factor activity, RNA polymerase II-specific"/>
    <property type="evidence" value="ECO:0007669"/>
    <property type="project" value="InterPro"/>
</dbReference>
<keyword evidence="4 7" id="KW-0238">DNA-binding</keyword>
<feature type="domain" description="Homeobox" evidence="11">
    <location>
        <begin position="203"/>
        <end position="263"/>
    </location>
</feature>
<evidence type="ECO:0000256" key="5">
    <source>
        <dbReference type="ARBA" id="ARBA00023155"/>
    </source>
</evidence>
<dbReference type="InterPro" id="IPR050296">
    <property type="entry name" value="Antp_homeobox"/>
</dbReference>
<dbReference type="STRING" id="6573.A0A210PC56"/>
<dbReference type="GO" id="GO:0000978">
    <property type="term" value="F:RNA polymerase II cis-regulatory region sequence-specific DNA binding"/>
    <property type="evidence" value="ECO:0007669"/>
    <property type="project" value="TreeGrafter"/>
</dbReference>
<feature type="region of interest" description="Disordered" evidence="10">
    <location>
        <begin position="263"/>
        <end position="299"/>
    </location>
</feature>
<dbReference type="PRINTS" id="PR00024">
    <property type="entry name" value="HOMEOBOX"/>
</dbReference>
<sequence>MSSYLGNLLPAHMAANAGHSDVFYPRAEKSADNHHSAGYHTTSTHNMCYENENSTYSMGNYNCYPMYERLDSQNQIQPMNLVAKQQGYCPGGNGSIYPYQNSHNFSHSNHLHGISPYQDDRPSCVKTEEGCIPTPPPTYPLHEQHQSVGQIPSISGQELNPHHPHLSTNPSSINGISQQNMAVYPWMRAAVNGGFNYFAEVTYEQKRTRQTYTRYQTLELEKEFHYNRYLTRRRRIEIAHLLGLTERQIKIWFQNRRMKWKKENNIPKLTGPDRSKPETDPDRTNIGASPSSDENNYSN</sequence>
<dbReference type="InterPro" id="IPR009057">
    <property type="entry name" value="Homeodomain-like_sf"/>
</dbReference>
<evidence type="ECO:0000313" key="13">
    <source>
        <dbReference type="Proteomes" id="UP000242188"/>
    </source>
</evidence>
<evidence type="ECO:0000256" key="10">
    <source>
        <dbReference type="SAM" id="MobiDB-lite"/>
    </source>
</evidence>
<keyword evidence="3" id="KW-0217">Developmental protein</keyword>
<dbReference type="PROSITE" id="PS00027">
    <property type="entry name" value="HOMEOBOX_1"/>
    <property type="match status" value="1"/>
</dbReference>
<evidence type="ECO:0000256" key="3">
    <source>
        <dbReference type="ARBA" id="ARBA00022473"/>
    </source>
</evidence>
<dbReference type="GO" id="GO:0009952">
    <property type="term" value="P:anterior/posterior pattern specification"/>
    <property type="evidence" value="ECO:0007669"/>
    <property type="project" value="TreeGrafter"/>
</dbReference>
<proteinExistence type="inferred from homology"/>
<organism evidence="12 13">
    <name type="scientific">Mizuhopecten yessoensis</name>
    <name type="common">Japanese scallop</name>
    <name type="synonym">Patinopecten yessoensis</name>
    <dbReference type="NCBI Taxonomy" id="6573"/>
    <lineage>
        <taxon>Eukaryota</taxon>
        <taxon>Metazoa</taxon>
        <taxon>Spiralia</taxon>
        <taxon>Lophotrochozoa</taxon>
        <taxon>Mollusca</taxon>
        <taxon>Bivalvia</taxon>
        <taxon>Autobranchia</taxon>
        <taxon>Pteriomorphia</taxon>
        <taxon>Pectinida</taxon>
        <taxon>Pectinoidea</taxon>
        <taxon>Pectinidae</taxon>
        <taxon>Mizuhopecten</taxon>
    </lineage>
</organism>
<dbReference type="FunFam" id="1.10.10.60:FF:000017">
    <property type="entry name" value="Homeobox protein antennapedia"/>
    <property type="match status" value="1"/>
</dbReference>
<comment type="subcellular location">
    <subcellularLocation>
        <location evidence="1 7 8">Nucleus</location>
    </subcellularLocation>
</comment>
<dbReference type="InterPro" id="IPR017995">
    <property type="entry name" value="Homeobox_antennapedia"/>
</dbReference>
<reference evidence="12 13" key="1">
    <citation type="journal article" date="2017" name="Nat. Ecol. Evol.">
        <title>Scallop genome provides insights into evolution of bilaterian karyotype and development.</title>
        <authorList>
            <person name="Wang S."/>
            <person name="Zhang J."/>
            <person name="Jiao W."/>
            <person name="Li J."/>
            <person name="Xun X."/>
            <person name="Sun Y."/>
            <person name="Guo X."/>
            <person name="Huan P."/>
            <person name="Dong B."/>
            <person name="Zhang L."/>
            <person name="Hu X."/>
            <person name="Sun X."/>
            <person name="Wang J."/>
            <person name="Zhao C."/>
            <person name="Wang Y."/>
            <person name="Wang D."/>
            <person name="Huang X."/>
            <person name="Wang R."/>
            <person name="Lv J."/>
            <person name="Li Y."/>
            <person name="Zhang Z."/>
            <person name="Liu B."/>
            <person name="Lu W."/>
            <person name="Hui Y."/>
            <person name="Liang J."/>
            <person name="Zhou Z."/>
            <person name="Hou R."/>
            <person name="Li X."/>
            <person name="Liu Y."/>
            <person name="Li H."/>
            <person name="Ning X."/>
            <person name="Lin Y."/>
            <person name="Zhao L."/>
            <person name="Xing Q."/>
            <person name="Dou J."/>
            <person name="Li Y."/>
            <person name="Mao J."/>
            <person name="Guo H."/>
            <person name="Dou H."/>
            <person name="Li T."/>
            <person name="Mu C."/>
            <person name="Jiang W."/>
            <person name="Fu Q."/>
            <person name="Fu X."/>
            <person name="Miao Y."/>
            <person name="Liu J."/>
            <person name="Yu Q."/>
            <person name="Li R."/>
            <person name="Liao H."/>
            <person name="Li X."/>
            <person name="Kong Y."/>
            <person name="Jiang Z."/>
            <person name="Chourrout D."/>
            <person name="Li R."/>
            <person name="Bao Z."/>
        </authorList>
    </citation>
    <scope>NUCLEOTIDE SEQUENCE [LARGE SCALE GENOMIC DNA]</scope>
    <source>
        <strain evidence="12 13">PY_sf001</strain>
    </source>
</reference>
<dbReference type="Proteomes" id="UP000242188">
    <property type="component" value="Unassembled WGS sequence"/>
</dbReference>
<keyword evidence="6 7" id="KW-0539">Nucleus</keyword>
<comment type="caution">
    <text evidence="12">The sequence shown here is derived from an EMBL/GenBank/DDBJ whole genome shotgun (WGS) entry which is preliminary data.</text>
</comment>
<dbReference type="CDD" id="cd00086">
    <property type="entry name" value="homeodomain"/>
    <property type="match status" value="1"/>
</dbReference>
<evidence type="ECO:0000259" key="11">
    <source>
        <dbReference type="PROSITE" id="PS50071"/>
    </source>
</evidence>
<feature type="compositionally biased region" description="Polar residues" evidence="10">
    <location>
        <begin position="286"/>
        <end position="299"/>
    </location>
</feature>
<dbReference type="OrthoDB" id="6159439at2759"/>
<evidence type="ECO:0000313" key="12">
    <source>
        <dbReference type="EMBL" id="OWF34070.1"/>
    </source>
</evidence>
<dbReference type="PRINTS" id="PR00031">
    <property type="entry name" value="HTHREPRESSR"/>
</dbReference>
<evidence type="ECO:0000256" key="2">
    <source>
        <dbReference type="ARBA" id="ARBA00009107"/>
    </source>
</evidence>
<dbReference type="PANTHER" id="PTHR45659">
    <property type="entry name" value="HOMEOBOX PROTEIN HOX"/>
    <property type="match status" value="1"/>
</dbReference>
<dbReference type="InterPro" id="IPR017970">
    <property type="entry name" value="Homeobox_CS"/>
</dbReference>
<evidence type="ECO:0000256" key="8">
    <source>
        <dbReference type="RuleBase" id="RU000682"/>
    </source>
</evidence>
<gene>
    <name evidence="12" type="ORF">KP79_PYT04175</name>
</gene>
<feature type="DNA-binding region" description="Homeobox" evidence="7">
    <location>
        <begin position="205"/>
        <end position="264"/>
    </location>
</feature>
<dbReference type="GO" id="GO:0005634">
    <property type="term" value="C:nucleus"/>
    <property type="evidence" value="ECO:0007669"/>
    <property type="project" value="UniProtKB-SubCell"/>
</dbReference>
<evidence type="ECO:0000256" key="6">
    <source>
        <dbReference type="ARBA" id="ARBA00023242"/>
    </source>
</evidence>
<dbReference type="InterPro" id="IPR001356">
    <property type="entry name" value="HD"/>
</dbReference>
<dbReference type="GO" id="GO:0000122">
    <property type="term" value="P:negative regulation of transcription by RNA polymerase II"/>
    <property type="evidence" value="ECO:0007669"/>
    <property type="project" value="TreeGrafter"/>
</dbReference>
<dbReference type="InterPro" id="IPR000047">
    <property type="entry name" value="HTH_motif"/>
</dbReference>
<dbReference type="EMBL" id="NEDP02082657">
    <property type="protein sequence ID" value="OWF34070.1"/>
    <property type="molecule type" value="Genomic_DNA"/>
</dbReference>
<feature type="compositionally biased region" description="Basic and acidic residues" evidence="10">
    <location>
        <begin position="263"/>
        <end position="283"/>
    </location>
</feature>
<name>A0A210PC56_MIZYE</name>
<evidence type="ECO:0000256" key="7">
    <source>
        <dbReference type="PROSITE-ProRule" id="PRU00108"/>
    </source>
</evidence>
<dbReference type="Pfam" id="PF00046">
    <property type="entry name" value="Homeodomain"/>
    <property type="match status" value="1"/>
</dbReference>
<comment type="similarity">
    <text evidence="2 9">Belongs to the Antp homeobox family.</text>
</comment>
<evidence type="ECO:0000256" key="4">
    <source>
        <dbReference type="ARBA" id="ARBA00023125"/>
    </source>
</evidence>